<reference evidence="1 2" key="2">
    <citation type="submission" date="2009-02" db="EMBL/GenBank/DDBJ databases">
        <title>Draft genome sequence of Eubacterium hallii (DSM 3353).</title>
        <authorList>
            <person name="Sudarsanam P."/>
            <person name="Ley R."/>
            <person name="Guruge J."/>
            <person name="Turnbaugh P.J."/>
            <person name="Mahowald M."/>
            <person name="Liep D."/>
            <person name="Gordon J."/>
        </authorList>
    </citation>
    <scope>NUCLEOTIDE SEQUENCE [LARGE SCALE GENOMIC DNA]</scope>
    <source>
        <strain evidence="1 2">DSM 3353</strain>
    </source>
</reference>
<proteinExistence type="predicted"/>
<name>C0EVS0_9FIRM</name>
<dbReference type="AlphaFoldDB" id="C0EVS0"/>
<evidence type="ECO:0000313" key="1">
    <source>
        <dbReference type="EMBL" id="EEG36614.1"/>
    </source>
</evidence>
<gene>
    <name evidence="1" type="ORF">EUBHAL_01508</name>
</gene>
<comment type="caution">
    <text evidence="1">The sequence shown here is derived from an EMBL/GenBank/DDBJ whole genome shotgun (WGS) entry which is preliminary data.</text>
</comment>
<protein>
    <submittedName>
        <fullName evidence="1">Uncharacterized protein</fullName>
    </submittedName>
</protein>
<organism evidence="1 2">
    <name type="scientific">Anaerobutyricum hallii DSM 3353</name>
    <dbReference type="NCBI Taxonomy" id="411469"/>
    <lineage>
        <taxon>Bacteria</taxon>
        <taxon>Bacillati</taxon>
        <taxon>Bacillota</taxon>
        <taxon>Clostridia</taxon>
        <taxon>Lachnospirales</taxon>
        <taxon>Lachnospiraceae</taxon>
        <taxon>Anaerobutyricum</taxon>
    </lineage>
</organism>
<dbReference type="Proteomes" id="UP000003174">
    <property type="component" value="Unassembled WGS sequence"/>
</dbReference>
<evidence type="ECO:0000313" key="2">
    <source>
        <dbReference type="Proteomes" id="UP000003174"/>
    </source>
</evidence>
<dbReference type="EMBL" id="ACEP01000069">
    <property type="protein sequence ID" value="EEG36614.1"/>
    <property type="molecule type" value="Genomic_DNA"/>
</dbReference>
<accession>C0EVS0</accession>
<reference evidence="1 2" key="1">
    <citation type="submission" date="2009-01" db="EMBL/GenBank/DDBJ databases">
        <authorList>
            <person name="Fulton L."/>
            <person name="Clifton S."/>
            <person name="Fulton B."/>
            <person name="Xu J."/>
            <person name="Minx P."/>
            <person name="Pepin K.H."/>
            <person name="Johnson M."/>
            <person name="Bhonagiri V."/>
            <person name="Nash W.E."/>
            <person name="Mardis E.R."/>
            <person name="Wilson R.K."/>
        </authorList>
    </citation>
    <scope>NUCLEOTIDE SEQUENCE [LARGE SCALE GENOMIC DNA]</scope>
    <source>
        <strain evidence="1 2">DSM 3353</strain>
    </source>
</reference>
<sequence>MKFWIITISVIKNKTVKNGECYDRIKVAVTVLFIKYKKQEVDSEC</sequence>